<evidence type="ECO:0000256" key="8">
    <source>
        <dbReference type="SAM" id="SignalP"/>
    </source>
</evidence>
<evidence type="ECO:0000256" key="7">
    <source>
        <dbReference type="SAM" id="MobiDB-lite"/>
    </source>
</evidence>
<feature type="region of interest" description="Disordered" evidence="7">
    <location>
        <begin position="449"/>
        <end position="488"/>
    </location>
</feature>
<dbReference type="PANTHER" id="PTHR24269">
    <property type="entry name" value="KREMEN PROTEIN"/>
    <property type="match status" value="1"/>
</dbReference>
<reference evidence="10 11" key="1">
    <citation type="journal article" date="2011" name="PLoS Pathog.">
        <title>Endophytic Life Strategies Decoded by Genome and Transcriptome Analyses of the Mutualistic Root Symbiont Piriformospora indica.</title>
        <authorList>
            <person name="Zuccaro A."/>
            <person name="Lahrmann U."/>
            <person name="Guldener U."/>
            <person name="Langen G."/>
            <person name="Pfiffi S."/>
            <person name="Biedenkopf D."/>
            <person name="Wong P."/>
            <person name="Samans B."/>
            <person name="Grimm C."/>
            <person name="Basiewicz M."/>
            <person name="Murat C."/>
            <person name="Martin F."/>
            <person name="Kogel K.H."/>
        </authorList>
    </citation>
    <scope>NUCLEOTIDE SEQUENCE [LARGE SCALE GENOMIC DNA]</scope>
    <source>
        <strain evidence="10 11">DSM 11827</strain>
    </source>
</reference>
<dbReference type="EMBL" id="CAFZ01000046">
    <property type="protein sequence ID" value="CCA69060.1"/>
    <property type="molecule type" value="Genomic_DNA"/>
</dbReference>
<feature type="domain" description="WSC" evidence="9">
    <location>
        <begin position="39"/>
        <end position="131"/>
    </location>
</feature>
<feature type="domain" description="WSC" evidence="9">
    <location>
        <begin position="143"/>
        <end position="235"/>
    </location>
</feature>
<keyword evidence="5" id="KW-0472">Membrane</keyword>
<evidence type="ECO:0000256" key="2">
    <source>
        <dbReference type="ARBA" id="ARBA00022692"/>
    </source>
</evidence>
<name>G4TCL7_SERID</name>
<gene>
    <name evidence="10" type="ORF">PIIN_02919</name>
</gene>
<dbReference type="OrthoDB" id="5985073at2759"/>
<dbReference type="InterPro" id="IPR051836">
    <property type="entry name" value="Kremen_rcpt"/>
</dbReference>
<dbReference type="AlphaFoldDB" id="G4TCL7"/>
<dbReference type="STRING" id="1109443.G4TCL7"/>
<accession>G4TCL7</accession>
<dbReference type="PROSITE" id="PS51212">
    <property type="entry name" value="WSC"/>
    <property type="match status" value="4"/>
</dbReference>
<dbReference type="eggNOG" id="KOG4157">
    <property type="taxonomic scope" value="Eukaryota"/>
</dbReference>
<evidence type="ECO:0000256" key="3">
    <source>
        <dbReference type="ARBA" id="ARBA00022729"/>
    </source>
</evidence>
<evidence type="ECO:0000256" key="6">
    <source>
        <dbReference type="ARBA" id="ARBA00023180"/>
    </source>
</evidence>
<proteinExistence type="predicted"/>
<feature type="compositionally biased region" description="Low complexity" evidence="7">
    <location>
        <begin position="450"/>
        <end position="488"/>
    </location>
</feature>
<comment type="subcellular location">
    <subcellularLocation>
        <location evidence="1">Membrane</location>
        <topology evidence="1">Single-pass membrane protein</topology>
    </subcellularLocation>
</comment>
<dbReference type="PANTHER" id="PTHR24269:SF16">
    <property type="entry name" value="PROTEIN SLG1"/>
    <property type="match status" value="1"/>
</dbReference>
<dbReference type="OMA" id="AHECFCA"/>
<feature type="domain" description="WSC" evidence="9">
    <location>
        <begin position="356"/>
        <end position="447"/>
    </location>
</feature>
<keyword evidence="11" id="KW-1185">Reference proteome</keyword>
<dbReference type="HOGENOM" id="CLU_026396_1_0_1"/>
<evidence type="ECO:0000256" key="5">
    <source>
        <dbReference type="ARBA" id="ARBA00023136"/>
    </source>
</evidence>
<keyword evidence="6" id="KW-0325">Glycoprotein</keyword>
<evidence type="ECO:0000256" key="4">
    <source>
        <dbReference type="ARBA" id="ARBA00022989"/>
    </source>
</evidence>
<feature type="chain" id="PRO_5003468974" description="WSC domain-containing protein" evidence="8">
    <location>
        <begin position="21"/>
        <end position="612"/>
    </location>
</feature>
<feature type="signal peptide" evidence="8">
    <location>
        <begin position="1"/>
        <end position="20"/>
    </location>
</feature>
<evidence type="ECO:0000256" key="1">
    <source>
        <dbReference type="ARBA" id="ARBA00004167"/>
    </source>
</evidence>
<dbReference type="SMART" id="SM00321">
    <property type="entry name" value="WSC"/>
    <property type="match status" value="4"/>
</dbReference>
<sequence length="612" mass="64564">MVPATLALLAPLVYSTFTNALPFDSKHTDHVSRQTGGSNWNALACYTDNTLARTLTGAQLASDSMTTAMCQDFCYSNGFRYAGTEWSRECYCDSEFRNNGAPADSGCDMKCSGSPQEICGGGVRLSVYENSGDLAPPEPTYPGWTSQGCYTDSVANRALPTQVYVDGDMTIAKCTAKCFSLGYPLAGVEFAHECFCADSVGSSGGPVTTGCDMKCTGNPSETCGGADRLNVFKYAGASPLPSTGDWVLDSATGCYTDAVTNRALGLRVYVNGPMTVPKCTAKCFSLNYGYAGLEFADECYCSHSIGSSGVQATDGCTMPCSGDMSTICGGPDRITIYKYQGNALTTQPTVLESYSNFVSQGCYVDSVQARLMTPMDVVGQMTVEKCIDACSAAEYDVAAVEFGSECYCSVGLPAESFKATDNCNMPCAGAADYLCGGANRLNVYQYQPPTTGTSTSSQIETSTSTSTSSTSTPTSSTSTSTSSTSTSTSATASWSWEYKSCHKLEQYHELAGMDDPEICGFSYRTAMLSGADCFCIPNALDLASDYTCTTPCPGNTGQICGFDNPRASNNYAWALSVYTASITNVATTASSTTPTTTPCMNKRASMDFNCAT</sequence>
<protein>
    <recommendedName>
        <fullName evidence="9">WSC domain-containing protein</fullName>
    </recommendedName>
</protein>
<evidence type="ECO:0000313" key="11">
    <source>
        <dbReference type="Proteomes" id="UP000007148"/>
    </source>
</evidence>
<keyword evidence="3 8" id="KW-0732">Signal</keyword>
<feature type="domain" description="WSC" evidence="9">
    <location>
        <begin position="248"/>
        <end position="340"/>
    </location>
</feature>
<evidence type="ECO:0000313" key="10">
    <source>
        <dbReference type="EMBL" id="CCA69060.1"/>
    </source>
</evidence>
<dbReference type="Pfam" id="PF01822">
    <property type="entry name" value="WSC"/>
    <property type="match status" value="4"/>
</dbReference>
<keyword evidence="4" id="KW-1133">Transmembrane helix</keyword>
<dbReference type="GO" id="GO:0005886">
    <property type="term" value="C:plasma membrane"/>
    <property type="evidence" value="ECO:0007669"/>
    <property type="project" value="TreeGrafter"/>
</dbReference>
<evidence type="ECO:0000259" key="9">
    <source>
        <dbReference type="PROSITE" id="PS51212"/>
    </source>
</evidence>
<organism evidence="10 11">
    <name type="scientific">Serendipita indica (strain DSM 11827)</name>
    <name type="common">Root endophyte fungus</name>
    <name type="synonym">Piriformospora indica</name>
    <dbReference type="NCBI Taxonomy" id="1109443"/>
    <lineage>
        <taxon>Eukaryota</taxon>
        <taxon>Fungi</taxon>
        <taxon>Dikarya</taxon>
        <taxon>Basidiomycota</taxon>
        <taxon>Agaricomycotina</taxon>
        <taxon>Agaricomycetes</taxon>
        <taxon>Sebacinales</taxon>
        <taxon>Serendipitaceae</taxon>
        <taxon>Serendipita</taxon>
    </lineage>
</organism>
<comment type="caution">
    <text evidence="10">The sequence shown here is derived from an EMBL/GenBank/DDBJ whole genome shotgun (WGS) entry which is preliminary data.</text>
</comment>
<dbReference type="InterPro" id="IPR002889">
    <property type="entry name" value="WSC_carb-bd"/>
</dbReference>
<keyword evidence="2" id="KW-0812">Transmembrane</keyword>
<dbReference type="Proteomes" id="UP000007148">
    <property type="component" value="Unassembled WGS sequence"/>
</dbReference>
<dbReference type="InParanoid" id="G4TCL7"/>